<dbReference type="Pfam" id="PF07727">
    <property type="entry name" value="RVT_2"/>
    <property type="match status" value="1"/>
</dbReference>
<feature type="compositionally biased region" description="Polar residues" evidence="2">
    <location>
        <begin position="439"/>
        <end position="471"/>
    </location>
</feature>
<evidence type="ECO:0000313" key="4">
    <source>
        <dbReference type="EMBL" id="GJT85185.1"/>
    </source>
</evidence>
<evidence type="ECO:0000313" key="5">
    <source>
        <dbReference type="Proteomes" id="UP001151760"/>
    </source>
</evidence>
<dbReference type="Proteomes" id="UP001151760">
    <property type="component" value="Unassembled WGS sequence"/>
</dbReference>
<gene>
    <name evidence="4" type="ORF">Tco_1066902</name>
</gene>
<feature type="domain" description="Reverse transcriptase Ty1/copia-type" evidence="3">
    <location>
        <begin position="657"/>
        <end position="817"/>
    </location>
</feature>
<name>A0ABQ5HD39_9ASTR</name>
<organism evidence="4 5">
    <name type="scientific">Tanacetum coccineum</name>
    <dbReference type="NCBI Taxonomy" id="301880"/>
    <lineage>
        <taxon>Eukaryota</taxon>
        <taxon>Viridiplantae</taxon>
        <taxon>Streptophyta</taxon>
        <taxon>Embryophyta</taxon>
        <taxon>Tracheophyta</taxon>
        <taxon>Spermatophyta</taxon>
        <taxon>Magnoliopsida</taxon>
        <taxon>eudicotyledons</taxon>
        <taxon>Gunneridae</taxon>
        <taxon>Pentapetalae</taxon>
        <taxon>asterids</taxon>
        <taxon>campanulids</taxon>
        <taxon>Asterales</taxon>
        <taxon>Asteraceae</taxon>
        <taxon>Asteroideae</taxon>
        <taxon>Anthemideae</taxon>
        <taxon>Anthemidinae</taxon>
        <taxon>Tanacetum</taxon>
    </lineage>
</organism>
<dbReference type="EMBL" id="BQNB010019426">
    <property type="protein sequence ID" value="GJT85185.1"/>
    <property type="molecule type" value="Genomic_DNA"/>
</dbReference>
<feature type="coiled-coil region" evidence="1">
    <location>
        <begin position="288"/>
        <end position="322"/>
    </location>
</feature>
<keyword evidence="1" id="KW-0175">Coiled coil</keyword>
<reference evidence="4" key="1">
    <citation type="journal article" date="2022" name="Int. J. Mol. Sci.">
        <title>Draft Genome of Tanacetum Coccineum: Genomic Comparison of Closely Related Tanacetum-Family Plants.</title>
        <authorList>
            <person name="Yamashiro T."/>
            <person name="Shiraishi A."/>
            <person name="Nakayama K."/>
            <person name="Satake H."/>
        </authorList>
    </citation>
    <scope>NUCLEOTIDE SEQUENCE</scope>
</reference>
<feature type="region of interest" description="Disordered" evidence="2">
    <location>
        <begin position="439"/>
        <end position="475"/>
    </location>
</feature>
<evidence type="ECO:0000259" key="3">
    <source>
        <dbReference type="Pfam" id="PF07727"/>
    </source>
</evidence>
<reference evidence="4" key="2">
    <citation type="submission" date="2022-01" db="EMBL/GenBank/DDBJ databases">
        <authorList>
            <person name="Yamashiro T."/>
            <person name="Shiraishi A."/>
            <person name="Satake H."/>
            <person name="Nakayama K."/>
        </authorList>
    </citation>
    <scope>NUCLEOTIDE SEQUENCE</scope>
</reference>
<protein>
    <submittedName>
        <fullName evidence="4">Retrovirus-related pol polyprotein from transposon TNT 1-94</fullName>
    </submittedName>
</protein>
<feature type="coiled-coil region" evidence="1">
    <location>
        <begin position="902"/>
        <end position="929"/>
    </location>
</feature>
<proteinExistence type="predicted"/>
<accession>A0ABQ5HD39</accession>
<sequence length="1151" mass="131781">MRTRSSSNLIVESSTTLKCRNRRRSKQRVEPFSLEETPIVTMADQRTMVELLQAPTEGYGDAIVIPAILEENFELKHGLLNLVTSKQFYGLEKEDPHAHIRWFNKITSTIKYKKIGIRAKVIENQVKKRARHKREYDSKVNERQMQLKEGKVDSSKALDADIIPVNDQVSFVEVDRNTTPDSTNMCHRGGEIDHNAKKCQVSYPLLDPSFDNMTTEFLNQFLESKNISLKKTVAQLQKDFSKMEAYCVNMELKYQNQALKDGQHGQILNETSNKAKIKKEIEVLETINIELEHSVAKLLVENEKLHKENKHLKQTYKDLYDSIKKIQVQTKDHNDSLFAKINSKIVENADLKAQIQEKFASQVDVNNILSKPVTPHYLPKVKEYVFVKPHHVIALGSSRNSSKESYESNDMAHNYYLKEAKKKTQDKNINLKPSVMHTTSLQNTTNGSKPKPRSNNQTSRSLPVSKSSCGMTNGVPLVDHSRNSSSFSNSKHFVCSTCQKCVFNANHDASLTKFLKKISKGYRISLNKSSAVHEKPNTPRSCLRWKPMGRIFKTIGLRWILTGNMFTDSTTKVDNEPPNGSNEDITNPYGCEQTLNVNIGTLNISAVPAIIAPEPAVSTGSHSSTTIDQDAPSITLAESCWIESMQEKLNEFERLEVWEPIPRSDRVMIITLKWIYKVKLDELRGVLKNKACLVARGYRQEEEIYFEESFALVAQLEATHIFIVFAAHMNIVVYQIDVKTAFLNGILCEEAYISQLDGFVDLGNPNHMYKLKKALYGLKQASRAWYDLLTSFLLSHKFSKGTVDPTLFIKREGRDILLKSKRDEDPQGKAVDPTHYCGMIVTLMYFTSSKPDLVFVVCMCARLLRYQKKYVWKYETVRYRCSFPRSSKNQRDLPRDIPLDRIEVLREMLDEVSMDKRRLEIKEEIKEEEVAKIIEGGLPKKMGDPKIFIVPLKVNDTTPINALRTPGLVLELCLTNSTREYYYADHMNAILGVYTNLDEVTNLQCDYLETLEKCQSLINELSKRNTTSTSFEALQQHAINLELALQQCQEQIKNDKAWKQKESTSFRELNVKYFEIQDLKAQLQDKGIAISELKKLIEKMKGKSMETNFEKPSVIRQPNAFKSKKQSILGKWATFLDSLVKKDFSKLSRSP</sequence>
<evidence type="ECO:0000256" key="1">
    <source>
        <dbReference type="SAM" id="Coils"/>
    </source>
</evidence>
<evidence type="ECO:0000256" key="2">
    <source>
        <dbReference type="SAM" id="MobiDB-lite"/>
    </source>
</evidence>
<comment type="caution">
    <text evidence="4">The sequence shown here is derived from an EMBL/GenBank/DDBJ whole genome shotgun (WGS) entry which is preliminary data.</text>
</comment>
<dbReference type="InterPro" id="IPR013103">
    <property type="entry name" value="RVT_2"/>
</dbReference>
<keyword evidence="5" id="KW-1185">Reference proteome</keyword>